<accession>A0A2N5X6B7</accession>
<protein>
    <recommendedName>
        <fullName evidence="4">Arsenate reductase</fullName>
        <ecNumber evidence="4">1.20.4.1</ecNumber>
    </recommendedName>
</protein>
<reference evidence="5 6" key="1">
    <citation type="submission" date="2018-01" db="EMBL/GenBank/DDBJ databases">
        <title>The draft genome sequence of Halioglobus lutimaris HF004.</title>
        <authorList>
            <person name="Du Z.-J."/>
            <person name="Shi M.-J."/>
        </authorList>
    </citation>
    <scope>NUCLEOTIDE SEQUENCE [LARGE SCALE GENOMIC DNA]</scope>
    <source>
        <strain evidence="5 6">HF004</strain>
    </source>
</reference>
<evidence type="ECO:0000256" key="1">
    <source>
        <dbReference type="ARBA" id="ARBA00007198"/>
    </source>
</evidence>
<comment type="similarity">
    <text evidence="1 3 4">Belongs to the ArsC family.</text>
</comment>
<dbReference type="OrthoDB" id="9790554at2"/>
<evidence type="ECO:0000256" key="4">
    <source>
        <dbReference type="RuleBase" id="RU362029"/>
    </source>
</evidence>
<gene>
    <name evidence="5" type="primary">arsC</name>
    <name evidence="5" type="ORF">C0039_05830</name>
</gene>
<dbReference type="PROSITE" id="PS51353">
    <property type="entry name" value="ARSC"/>
    <property type="match status" value="1"/>
</dbReference>
<evidence type="ECO:0000313" key="6">
    <source>
        <dbReference type="Proteomes" id="UP000235005"/>
    </source>
</evidence>
<dbReference type="AlphaFoldDB" id="A0A2N5X6B7"/>
<dbReference type="Gene3D" id="3.40.30.10">
    <property type="entry name" value="Glutaredoxin"/>
    <property type="match status" value="1"/>
</dbReference>
<name>A0A2N5X6B7_9GAMM</name>
<dbReference type="InterPro" id="IPR006659">
    <property type="entry name" value="Arsenate_reductase"/>
</dbReference>
<dbReference type="PANTHER" id="PTHR30041:SF4">
    <property type="entry name" value="ARSENATE REDUCTASE"/>
    <property type="match status" value="1"/>
</dbReference>
<dbReference type="SUPFAM" id="SSF52833">
    <property type="entry name" value="Thioredoxin-like"/>
    <property type="match status" value="1"/>
</dbReference>
<comment type="caution">
    <text evidence="5">The sequence shown here is derived from an EMBL/GenBank/DDBJ whole genome shotgun (WGS) entry which is preliminary data.</text>
</comment>
<proteinExistence type="inferred from homology"/>
<sequence length="116" mass="12724">MSEYTIYHNPRCSKSRATLGLLQEQGIEPNIVMYLETAPDAEEIRDLLGKLGISAAQLVRRGEEAYKAEGLGPDSSEATLVAAMATHPKLIERPIVVRGERAILGRPPENVLELID</sequence>
<dbReference type="PANTHER" id="PTHR30041">
    <property type="entry name" value="ARSENATE REDUCTASE"/>
    <property type="match status" value="1"/>
</dbReference>
<dbReference type="RefSeq" id="WP_075998638.1">
    <property type="nucleotide sequence ID" value="NZ_PKUS01000003.1"/>
</dbReference>
<dbReference type="Pfam" id="PF03960">
    <property type="entry name" value="ArsC"/>
    <property type="match status" value="1"/>
</dbReference>
<keyword evidence="6" id="KW-1185">Reference proteome</keyword>
<keyword evidence="2 4" id="KW-0560">Oxidoreductase</keyword>
<evidence type="ECO:0000256" key="3">
    <source>
        <dbReference type="PROSITE-ProRule" id="PRU01282"/>
    </source>
</evidence>
<evidence type="ECO:0000313" key="5">
    <source>
        <dbReference type="EMBL" id="PLW70034.1"/>
    </source>
</evidence>
<dbReference type="InterPro" id="IPR006660">
    <property type="entry name" value="Arsenate_reductase-like"/>
</dbReference>
<comment type="catalytic activity">
    <reaction evidence="4">
        <text>[glutaredoxin]-dithiol + arsenate + glutathione + H(+) = glutathionyl-S-S-[glutaredoxin] + arsenite + H2O</text>
        <dbReference type="Rhea" id="RHEA:22016"/>
        <dbReference type="Rhea" id="RHEA-COMP:10729"/>
        <dbReference type="Rhea" id="RHEA-COMP:17668"/>
        <dbReference type="ChEBI" id="CHEBI:15377"/>
        <dbReference type="ChEBI" id="CHEBI:15378"/>
        <dbReference type="ChEBI" id="CHEBI:29242"/>
        <dbReference type="ChEBI" id="CHEBI:29950"/>
        <dbReference type="ChEBI" id="CHEBI:48597"/>
        <dbReference type="ChEBI" id="CHEBI:57925"/>
        <dbReference type="ChEBI" id="CHEBI:146199"/>
        <dbReference type="EC" id="1.20.4.1"/>
    </reaction>
</comment>
<evidence type="ECO:0000256" key="2">
    <source>
        <dbReference type="ARBA" id="ARBA00023002"/>
    </source>
</evidence>
<dbReference type="GO" id="GO:0008794">
    <property type="term" value="F:arsenate reductase (glutaredoxin) activity"/>
    <property type="evidence" value="ECO:0007669"/>
    <property type="project" value="UniProtKB-UniRule"/>
</dbReference>
<dbReference type="EMBL" id="PKUS01000003">
    <property type="protein sequence ID" value="PLW70034.1"/>
    <property type="molecule type" value="Genomic_DNA"/>
</dbReference>
<dbReference type="EC" id="1.20.4.1" evidence="4"/>
<dbReference type="NCBIfam" id="TIGR00014">
    <property type="entry name" value="arsC"/>
    <property type="match status" value="1"/>
</dbReference>
<dbReference type="Proteomes" id="UP000235005">
    <property type="component" value="Unassembled WGS sequence"/>
</dbReference>
<dbReference type="CDD" id="cd03034">
    <property type="entry name" value="ArsC_ArsC"/>
    <property type="match status" value="1"/>
</dbReference>
<organism evidence="5 6">
    <name type="scientific">Pseudohalioglobus lutimaris</name>
    <dbReference type="NCBI Taxonomy" id="1737061"/>
    <lineage>
        <taxon>Bacteria</taxon>
        <taxon>Pseudomonadati</taxon>
        <taxon>Pseudomonadota</taxon>
        <taxon>Gammaproteobacteria</taxon>
        <taxon>Cellvibrionales</taxon>
        <taxon>Halieaceae</taxon>
        <taxon>Pseudohalioglobus</taxon>
    </lineage>
</organism>
<dbReference type="InterPro" id="IPR036249">
    <property type="entry name" value="Thioredoxin-like_sf"/>
</dbReference>